<evidence type="ECO:0000256" key="6">
    <source>
        <dbReference type="SAM" id="MobiDB-lite"/>
    </source>
</evidence>
<feature type="transmembrane region" description="Helical" evidence="7">
    <location>
        <begin position="393"/>
        <end position="414"/>
    </location>
</feature>
<dbReference type="Proteomes" id="UP000799536">
    <property type="component" value="Unassembled WGS sequence"/>
</dbReference>
<accession>A0A9P4N0P6</accession>
<name>A0A9P4N0P6_9PLEO</name>
<evidence type="ECO:0000313" key="10">
    <source>
        <dbReference type="EMBL" id="KAF2203060.1"/>
    </source>
</evidence>
<feature type="region of interest" description="Disordered" evidence="6">
    <location>
        <begin position="429"/>
        <end position="507"/>
    </location>
</feature>
<organism evidence="10 11">
    <name type="scientific">Delitschia confertaspora ATCC 74209</name>
    <dbReference type="NCBI Taxonomy" id="1513339"/>
    <lineage>
        <taxon>Eukaryota</taxon>
        <taxon>Fungi</taxon>
        <taxon>Dikarya</taxon>
        <taxon>Ascomycota</taxon>
        <taxon>Pezizomycotina</taxon>
        <taxon>Dothideomycetes</taxon>
        <taxon>Pleosporomycetidae</taxon>
        <taxon>Pleosporales</taxon>
        <taxon>Delitschiaceae</taxon>
        <taxon>Delitschia</taxon>
    </lineage>
</organism>
<dbReference type="EC" id="5.2.1.8" evidence="2 5"/>
<dbReference type="InterPro" id="IPR001179">
    <property type="entry name" value="PPIase_FKBP_dom"/>
</dbReference>
<dbReference type="SUPFAM" id="SSF54534">
    <property type="entry name" value="FKBP-like"/>
    <property type="match status" value="1"/>
</dbReference>
<keyword evidence="4 5" id="KW-0413">Isomerase</keyword>
<evidence type="ECO:0000259" key="9">
    <source>
        <dbReference type="PROSITE" id="PS50059"/>
    </source>
</evidence>
<evidence type="ECO:0000256" key="2">
    <source>
        <dbReference type="ARBA" id="ARBA00013194"/>
    </source>
</evidence>
<evidence type="ECO:0000256" key="5">
    <source>
        <dbReference type="PROSITE-ProRule" id="PRU00277"/>
    </source>
</evidence>
<feature type="compositionally biased region" description="Basic and acidic residues" evidence="6">
    <location>
        <begin position="143"/>
        <end position="161"/>
    </location>
</feature>
<evidence type="ECO:0000256" key="1">
    <source>
        <dbReference type="ARBA" id="ARBA00000971"/>
    </source>
</evidence>
<dbReference type="FunFam" id="3.10.50.40:FF:000006">
    <property type="entry name" value="Peptidyl-prolyl cis-trans isomerase"/>
    <property type="match status" value="1"/>
</dbReference>
<feature type="compositionally biased region" description="Acidic residues" evidence="6">
    <location>
        <begin position="434"/>
        <end position="444"/>
    </location>
</feature>
<feature type="signal peptide" evidence="8">
    <location>
        <begin position="1"/>
        <end position="21"/>
    </location>
</feature>
<dbReference type="PROSITE" id="PS50059">
    <property type="entry name" value="FKBP_PPIASE"/>
    <property type="match status" value="1"/>
</dbReference>
<proteinExistence type="predicted"/>
<gene>
    <name evidence="10" type="ORF">GQ43DRAFT_447702</name>
</gene>
<protein>
    <recommendedName>
        <fullName evidence="2 5">peptidylprolyl isomerase</fullName>
        <ecNumber evidence="2 5">5.2.1.8</ecNumber>
    </recommendedName>
</protein>
<keyword evidence="11" id="KW-1185">Reference proteome</keyword>
<dbReference type="AlphaFoldDB" id="A0A9P4N0P6"/>
<dbReference type="InterPro" id="IPR022127">
    <property type="entry name" value="STIMATE/YPL162C"/>
</dbReference>
<feature type="transmembrane region" description="Helical" evidence="7">
    <location>
        <begin position="295"/>
        <end position="318"/>
    </location>
</feature>
<keyword evidence="8" id="KW-0732">Signal</keyword>
<keyword evidence="3 5" id="KW-0697">Rotamase</keyword>
<evidence type="ECO:0000256" key="3">
    <source>
        <dbReference type="ARBA" id="ARBA00023110"/>
    </source>
</evidence>
<dbReference type="Pfam" id="PF12400">
    <property type="entry name" value="STIMATE"/>
    <property type="match status" value="1"/>
</dbReference>
<feature type="region of interest" description="Disordered" evidence="6">
    <location>
        <begin position="133"/>
        <end position="174"/>
    </location>
</feature>
<keyword evidence="7" id="KW-1133">Transmembrane helix</keyword>
<dbReference type="Pfam" id="PF00254">
    <property type="entry name" value="FKBP_C"/>
    <property type="match status" value="1"/>
</dbReference>
<dbReference type="OrthoDB" id="431202at2759"/>
<dbReference type="GO" id="GO:0016020">
    <property type="term" value="C:membrane"/>
    <property type="evidence" value="ECO:0007669"/>
    <property type="project" value="TreeGrafter"/>
</dbReference>
<keyword evidence="7" id="KW-0812">Transmembrane</keyword>
<dbReference type="InterPro" id="IPR046357">
    <property type="entry name" value="PPIase_dom_sf"/>
</dbReference>
<evidence type="ECO:0000256" key="8">
    <source>
        <dbReference type="SAM" id="SignalP"/>
    </source>
</evidence>
<feature type="transmembrane region" description="Helical" evidence="7">
    <location>
        <begin position="253"/>
        <end position="275"/>
    </location>
</feature>
<feature type="domain" description="PPIase FKBP-type" evidence="9">
    <location>
        <begin position="41"/>
        <end position="128"/>
    </location>
</feature>
<dbReference type="GO" id="GO:0003755">
    <property type="term" value="F:peptidyl-prolyl cis-trans isomerase activity"/>
    <property type="evidence" value="ECO:0007669"/>
    <property type="project" value="UniProtKB-KW"/>
</dbReference>
<comment type="caution">
    <text evidence="10">The sequence shown here is derived from an EMBL/GenBank/DDBJ whole genome shotgun (WGS) entry which is preliminary data.</text>
</comment>
<reference evidence="10" key="1">
    <citation type="journal article" date="2020" name="Stud. Mycol.">
        <title>101 Dothideomycetes genomes: a test case for predicting lifestyles and emergence of pathogens.</title>
        <authorList>
            <person name="Haridas S."/>
            <person name="Albert R."/>
            <person name="Binder M."/>
            <person name="Bloem J."/>
            <person name="Labutti K."/>
            <person name="Salamov A."/>
            <person name="Andreopoulos B."/>
            <person name="Baker S."/>
            <person name="Barry K."/>
            <person name="Bills G."/>
            <person name="Bluhm B."/>
            <person name="Cannon C."/>
            <person name="Castanera R."/>
            <person name="Culley D."/>
            <person name="Daum C."/>
            <person name="Ezra D."/>
            <person name="Gonzalez J."/>
            <person name="Henrissat B."/>
            <person name="Kuo A."/>
            <person name="Liang C."/>
            <person name="Lipzen A."/>
            <person name="Lutzoni F."/>
            <person name="Magnuson J."/>
            <person name="Mondo S."/>
            <person name="Nolan M."/>
            <person name="Ohm R."/>
            <person name="Pangilinan J."/>
            <person name="Park H.-J."/>
            <person name="Ramirez L."/>
            <person name="Alfaro M."/>
            <person name="Sun H."/>
            <person name="Tritt A."/>
            <person name="Yoshinaga Y."/>
            <person name="Zwiers L.-H."/>
            <person name="Turgeon B."/>
            <person name="Goodwin S."/>
            <person name="Spatafora J."/>
            <person name="Crous P."/>
            <person name="Grigoriev I."/>
        </authorList>
    </citation>
    <scope>NUCLEOTIDE SEQUENCE</scope>
    <source>
        <strain evidence="10">ATCC 74209</strain>
    </source>
</reference>
<evidence type="ECO:0000256" key="4">
    <source>
        <dbReference type="ARBA" id="ARBA00023235"/>
    </source>
</evidence>
<dbReference type="EMBL" id="ML993915">
    <property type="protein sequence ID" value="KAF2203060.1"/>
    <property type="molecule type" value="Genomic_DNA"/>
</dbReference>
<sequence>MRPFNVLPLAFTLIAPILVSAQQLQIEVTKEVECTRKSELGDTISVHYKGTLQDGTVFDASRPRGDPFRFTLGAGHVIRGWDEGLLGMCIGEGRKLTIPPSMAYGNQDKGPIPGGSTLIFETELIGIDGVELEVPPPRPTLAKPEDETPKEELEETPKEELETQIDLPTSTPLPSKVAVPTASVVPISQPTKTAVASPMVAEDDNAECHLLGSYALIVQGALGVLALSSLVYKRWRETPRRPLRIWFFDVSKQVVGSVLLHLANILMSMLSSGRLDVDAKVASDDAGEQPNPCSFYLLNLAIDTTIGIPILVLLLKLLHRGFLLTPMANPPESIRSGNYGHPPRATWWLKQSLIYFLGLFGMKFCVFILFQLLPWIGWVGDWALRWTEGSEALQIAFVMFIFPLIMNALQYWIIDGFIKDAGSGERHYTAAAGDESDDESGDEEWLGRHRHSRRGEGDESDLEEAGTEPLKEANPTTIPVRSGNEYDPRFDGEQGSGSNGDRAGKRK</sequence>
<evidence type="ECO:0000313" key="11">
    <source>
        <dbReference type="Proteomes" id="UP000799536"/>
    </source>
</evidence>
<keyword evidence="7" id="KW-0472">Membrane</keyword>
<dbReference type="PANTHER" id="PTHR31735">
    <property type="entry name" value="VACUOLAR MEMBRANE PROTEIN YPL162C"/>
    <property type="match status" value="1"/>
</dbReference>
<dbReference type="Gene3D" id="3.10.50.40">
    <property type="match status" value="1"/>
</dbReference>
<evidence type="ECO:0000256" key="7">
    <source>
        <dbReference type="SAM" id="Phobius"/>
    </source>
</evidence>
<comment type="catalytic activity">
    <reaction evidence="1 5">
        <text>[protein]-peptidylproline (omega=180) = [protein]-peptidylproline (omega=0)</text>
        <dbReference type="Rhea" id="RHEA:16237"/>
        <dbReference type="Rhea" id="RHEA-COMP:10747"/>
        <dbReference type="Rhea" id="RHEA-COMP:10748"/>
        <dbReference type="ChEBI" id="CHEBI:83833"/>
        <dbReference type="ChEBI" id="CHEBI:83834"/>
        <dbReference type="EC" id="5.2.1.8"/>
    </reaction>
</comment>
<feature type="transmembrane region" description="Helical" evidence="7">
    <location>
        <begin position="353"/>
        <end position="373"/>
    </location>
</feature>
<feature type="chain" id="PRO_5040366169" description="peptidylprolyl isomerase" evidence="8">
    <location>
        <begin position="22"/>
        <end position="507"/>
    </location>
</feature>
<feature type="transmembrane region" description="Helical" evidence="7">
    <location>
        <begin position="211"/>
        <end position="232"/>
    </location>
</feature>
<dbReference type="PANTHER" id="PTHR31735:SF1">
    <property type="entry name" value="VACUOLAR MEMBRANE PROTEIN YPL162C"/>
    <property type="match status" value="1"/>
</dbReference>